<keyword evidence="5" id="KW-1015">Disulfide bond</keyword>
<keyword evidence="1 6" id="KW-0645">Protease</keyword>
<name>A0A6J2X078_CHACN</name>
<dbReference type="GO" id="GO:0006508">
    <property type="term" value="P:proteolysis"/>
    <property type="evidence" value="ECO:0007669"/>
    <property type="project" value="UniProtKB-KW"/>
</dbReference>
<evidence type="ECO:0000256" key="2">
    <source>
        <dbReference type="ARBA" id="ARBA00022729"/>
    </source>
</evidence>
<feature type="domain" description="Peptidase S1" evidence="7">
    <location>
        <begin position="22"/>
        <end position="256"/>
    </location>
</feature>
<dbReference type="InterPro" id="IPR001314">
    <property type="entry name" value="Peptidase_S1A"/>
</dbReference>
<dbReference type="CDD" id="cd00190">
    <property type="entry name" value="Tryp_SPc"/>
    <property type="match status" value="2"/>
</dbReference>
<dbReference type="InParanoid" id="A0A6J2X078"/>
<accession>A0A6J2X078</accession>
<proteinExistence type="predicted"/>
<dbReference type="InterPro" id="IPR043504">
    <property type="entry name" value="Peptidase_S1_PA_chymotrypsin"/>
</dbReference>
<dbReference type="GeneID" id="115829778"/>
<keyword evidence="4 6" id="KW-0720">Serine protease</keyword>
<dbReference type="InterPro" id="IPR009003">
    <property type="entry name" value="Peptidase_S1_PA"/>
</dbReference>
<dbReference type="PROSITE" id="PS50240">
    <property type="entry name" value="TRYPSIN_DOM"/>
    <property type="match status" value="2"/>
</dbReference>
<feature type="non-terminal residue" evidence="9">
    <location>
        <position position="1"/>
    </location>
</feature>
<dbReference type="FunFam" id="2.40.10.10:FF:000057">
    <property type="entry name" value="Zgc:100868"/>
    <property type="match status" value="1"/>
</dbReference>
<dbReference type="AlphaFoldDB" id="A0A6J2X078"/>
<feature type="domain" description="Peptidase S1" evidence="7">
    <location>
        <begin position="281"/>
        <end position="513"/>
    </location>
</feature>
<dbReference type="Pfam" id="PF00089">
    <property type="entry name" value="Trypsin"/>
    <property type="match status" value="2"/>
</dbReference>
<dbReference type="SMART" id="SM00020">
    <property type="entry name" value="Tryp_SPc"/>
    <property type="match status" value="2"/>
</dbReference>
<evidence type="ECO:0000313" key="8">
    <source>
        <dbReference type="Proteomes" id="UP000504632"/>
    </source>
</evidence>
<dbReference type="InterPro" id="IPR018114">
    <property type="entry name" value="TRYPSIN_HIS"/>
</dbReference>
<evidence type="ECO:0000313" key="9">
    <source>
        <dbReference type="RefSeq" id="XP_030649802.1"/>
    </source>
</evidence>
<evidence type="ECO:0000256" key="5">
    <source>
        <dbReference type="ARBA" id="ARBA00023157"/>
    </source>
</evidence>
<dbReference type="OrthoDB" id="10002959at2759"/>
<dbReference type="PANTHER" id="PTHR24252">
    <property type="entry name" value="ACROSIN-RELATED"/>
    <property type="match status" value="1"/>
</dbReference>
<organism evidence="8 9">
    <name type="scientific">Chanos chanos</name>
    <name type="common">Milkfish</name>
    <name type="synonym">Mugil chanos</name>
    <dbReference type="NCBI Taxonomy" id="29144"/>
    <lineage>
        <taxon>Eukaryota</taxon>
        <taxon>Metazoa</taxon>
        <taxon>Chordata</taxon>
        <taxon>Craniata</taxon>
        <taxon>Vertebrata</taxon>
        <taxon>Euteleostomi</taxon>
        <taxon>Actinopterygii</taxon>
        <taxon>Neopterygii</taxon>
        <taxon>Teleostei</taxon>
        <taxon>Ostariophysi</taxon>
        <taxon>Gonorynchiformes</taxon>
        <taxon>Chanidae</taxon>
        <taxon>Chanos</taxon>
    </lineage>
</organism>
<dbReference type="RefSeq" id="XP_030649802.1">
    <property type="nucleotide sequence ID" value="XM_030793942.1"/>
</dbReference>
<evidence type="ECO:0000256" key="6">
    <source>
        <dbReference type="RuleBase" id="RU363034"/>
    </source>
</evidence>
<evidence type="ECO:0000256" key="3">
    <source>
        <dbReference type="ARBA" id="ARBA00022801"/>
    </source>
</evidence>
<gene>
    <name evidence="9" type="primary">LOC115829778</name>
</gene>
<keyword evidence="8" id="KW-1185">Reference proteome</keyword>
<dbReference type="InterPro" id="IPR001254">
    <property type="entry name" value="Trypsin_dom"/>
</dbReference>
<dbReference type="GO" id="GO:0004252">
    <property type="term" value="F:serine-type endopeptidase activity"/>
    <property type="evidence" value="ECO:0007669"/>
    <property type="project" value="InterPro"/>
</dbReference>
<dbReference type="Gene3D" id="2.40.10.10">
    <property type="entry name" value="Trypsin-like serine proteases"/>
    <property type="match status" value="2"/>
</dbReference>
<evidence type="ECO:0000256" key="4">
    <source>
        <dbReference type="ARBA" id="ARBA00022825"/>
    </source>
</evidence>
<dbReference type="SUPFAM" id="SSF50494">
    <property type="entry name" value="Trypsin-like serine proteases"/>
    <property type="match status" value="2"/>
</dbReference>
<sequence>SLPSDAQAQLDVCGLAPLNSKIVGGQDARPGAWPWQVSLKIASNIHFCGGSLINKHWVMTAAHCVDSPETSHASIHLGLQNQQAANPNEMTLEISQLVLHENYDQYTKDNDIALLRLSRPVTFTDYVRPVCLAASNSSIKTGTNTWVTGWGAINQDGTTLPFPQTLQEVEVPVADTKKCNSVYGGTITDNMICAGLEEGGKDSCQGDSGGPMVIKQGSRWIQAGVVSSGAGCALPDVPGVYTKVSRYESWIKSKTNNDEIGFVALNLFPSVCGQAPLNTKIVGGQDAPAGAWPWQVSLHTSGGHFCGGSLINKDWVLSAAHCFTRVSASQVTVYLGRLTQEGTNTNEVSRTVSQIISHPSYSSSSTDNDIALLRLSSSVTFTDYVRPVCLAASSSSFAAGTETWITGWGTINEDGTSLPSPQTLQEVQVPVVSNTDCNNAYGGITNNMICAGLTDGGKDSCQGDSGGPMVIKQGTQWIQAGVVSFGRGCAQAGFPGVYARVSEYQSWINSQITTDQPGFVTFTSTSASTSSSTRLLLSFSLAVIPTFLFHYVFA</sequence>
<dbReference type="PROSITE" id="PS00135">
    <property type="entry name" value="TRYPSIN_SER"/>
    <property type="match status" value="2"/>
</dbReference>
<dbReference type="PRINTS" id="PR00722">
    <property type="entry name" value="CHYMOTRYPSIN"/>
</dbReference>
<dbReference type="InterPro" id="IPR033116">
    <property type="entry name" value="TRYPSIN_SER"/>
</dbReference>
<dbReference type="PROSITE" id="PS00134">
    <property type="entry name" value="TRYPSIN_HIS"/>
    <property type="match status" value="2"/>
</dbReference>
<reference evidence="9" key="1">
    <citation type="submission" date="2025-08" db="UniProtKB">
        <authorList>
            <consortium name="RefSeq"/>
        </authorList>
    </citation>
    <scope>IDENTIFICATION</scope>
</reference>
<keyword evidence="3 6" id="KW-0378">Hydrolase</keyword>
<dbReference type="PANTHER" id="PTHR24252:SF7">
    <property type="entry name" value="HYALIN"/>
    <property type="match status" value="1"/>
</dbReference>
<dbReference type="Proteomes" id="UP000504632">
    <property type="component" value="Chromosome 16"/>
</dbReference>
<keyword evidence="2" id="KW-0732">Signal</keyword>
<protein>
    <submittedName>
        <fullName evidence="9">Prostasin-like</fullName>
    </submittedName>
</protein>
<evidence type="ECO:0000259" key="7">
    <source>
        <dbReference type="PROSITE" id="PS50240"/>
    </source>
</evidence>
<evidence type="ECO:0000256" key="1">
    <source>
        <dbReference type="ARBA" id="ARBA00022670"/>
    </source>
</evidence>
<dbReference type="FunFam" id="2.40.10.10:FF:000024">
    <property type="entry name" value="Serine protease 53"/>
    <property type="match status" value="1"/>
</dbReference>